<organism evidence="8 9">
    <name type="scientific">Pestalotiopsis fici (strain W106-1 / CGMCC3.15140)</name>
    <dbReference type="NCBI Taxonomy" id="1229662"/>
    <lineage>
        <taxon>Eukaryota</taxon>
        <taxon>Fungi</taxon>
        <taxon>Dikarya</taxon>
        <taxon>Ascomycota</taxon>
        <taxon>Pezizomycotina</taxon>
        <taxon>Sordariomycetes</taxon>
        <taxon>Xylariomycetidae</taxon>
        <taxon>Amphisphaeriales</taxon>
        <taxon>Sporocadaceae</taxon>
        <taxon>Pestalotiopsis</taxon>
    </lineage>
</organism>
<keyword evidence="5" id="KW-0503">Monooxygenase</keyword>
<comment type="similarity">
    <text evidence="2">Belongs to the cytochrome P450 family.</text>
</comment>
<keyword evidence="5" id="KW-0560">Oxidoreductase</keyword>
<dbReference type="Pfam" id="PF00067">
    <property type="entry name" value="p450"/>
    <property type="match status" value="1"/>
</dbReference>
<keyword evidence="3 6" id="KW-0479">Metal-binding</keyword>
<dbReference type="OMA" id="GLMSNVI"/>
<dbReference type="PANTHER" id="PTHR47582">
    <property type="entry name" value="P450, PUTATIVE (EUROFUNG)-RELATED"/>
    <property type="match status" value="1"/>
</dbReference>
<dbReference type="OrthoDB" id="3366823at2759"/>
<feature type="transmembrane region" description="Helical" evidence="7">
    <location>
        <begin position="7"/>
        <end position="27"/>
    </location>
</feature>
<evidence type="ECO:0000256" key="7">
    <source>
        <dbReference type="SAM" id="Phobius"/>
    </source>
</evidence>
<gene>
    <name evidence="8" type="ORF">PFICI_15004</name>
</gene>
<keyword evidence="7" id="KW-0812">Transmembrane</keyword>
<protein>
    <recommendedName>
        <fullName evidence="10">Cytochrome P450</fullName>
    </recommendedName>
</protein>
<dbReference type="HOGENOM" id="CLU_018012_4_2_1"/>
<dbReference type="Gene3D" id="1.10.630.10">
    <property type="entry name" value="Cytochrome P450"/>
    <property type="match status" value="1"/>
</dbReference>
<dbReference type="InterPro" id="IPR001128">
    <property type="entry name" value="Cyt_P450"/>
</dbReference>
<evidence type="ECO:0000256" key="1">
    <source>
        <dbReference type="ARBA" id="ARBA00001971"/>
    </source>
</evidence>
<evidence type="ECO:0000256" key="6">
    <source>
        <dbReference type="PIRSR" id="PIRSR602403-1"/>
    </source>
</evidence>
<dbReference type="eggNOG" id="KOG0156">
    <property type="taxonomic scope" value="Eukaryota"/>
</dbReference>
<dbReference type="GeneID" id="19280017"/>
<evidence type="ECO:0008006" key="10">
    <source>
        <dbReference type="Google" id="ProtNLM"/>
    </source>
</evidence>
<comment type="cofactor">
    <cofactor evidence="1 6">
        <name>heme</name>
        <dbReference type="ChEBI" id="CHEBI:30413"/>
    </cofactor>
</comment>
<dbReference type="SUPFAM" id="SSF48264">
    <property type="entry name" value="Cytochrome P450"/>
    <property type="match status" value="1"/>
</dbReference>
<dbReference type="GO" id="GO:0020037">
    <property type="term" value="F:heme binding"/>
    <property type="evidence" value="ECO:0007669"/>
    <property type="project" value="InterPro"/>
</dbReference>
<evidence type="ECO:0000256" key="4">
    <source>
        <dbReference type="ARBA" id="ARBA00023004"/>
    </source>
</evidence>
<sequence>MDAAASATGIVIKLISVFLFCLVPILFQISRETTTHTGDKKQPTSKIIRSPPIIASRIPFIGHALGFLREGHDYFARLTSTIKCPAFTISMLGQKLTFVQPELARHVARNPHLLFMPVTVSIFRRALHFDASTCELLMEKTESSRSFSHRILGATREVLASPQALPRHIRIFDDCLDCMISELVDQDQGRVMAIGEWTIRAMTTAVGRILWGDVAGTSLVSDKDFVEQLQFVMANLRTLTGPEWLISRTLKASRSEIRTRLKRDARSPTYQPDSFSEKLHDLCKQEGGSDDTFADLQLLLVGGTSPNPALAASWFLMHLLCGDQQWLADTQGEIRAWVDREDGHINLRQVREHCPRLMATWCESLRHHSGFSIGRYASQDTVLANQWNIDKDSFLMVSLQASHIGEDAWGSRGAEFIPQRFLNSDGSFNLTRERQLRTFGMLGTICPGKTLAIHMAMGLAIRLLHSLDFDLTGSEPRQLPLQSNNSLLGVPSPMSDLMVSYSAARPSCCVRFGL</sequence>
<dbReference type="InterPro" id="IPR002403">
    <property type="entry name" value="Cyt_P450_E_grp-IV"/>
</dbReference>
<keyword evidence="7" id="KW-0472">Membrane</keyword>
<dbReference type="InterPro" id="IPR053007">
    <property type="entry name" value="CYP450_monoxygenase_sec-met"/>
</dbReference>
<keyword evidence="9" id="KW-1185">Reference proteome</keyword>
<keyword evidence="6" id="KW-0349">Heme</keyword>
<feature type="binding site" description="axial binding residue" evidence="6">
    <location>
        <position position="446"/>
    </location>
    <ligand>
        <name>heme</name>
        <dbReference type="ChEBI" id="CHEBI:30413"/>
    </ligand>
    <ligandPart>
        <name>Fe</name>
        <dbReference type="ChEBI" id="CHEBI:18248"/>
    </ligandPart>
</feature>
<evidence type="ECO:0000256" key="3">
    <source>
        <dbReference type="ARBA" id="ARBA00022723"/>
    </source>
</evidence>
<dbReference type="GO" id="GO:0004497">
    <property type="term" value="F:monooxygenase activity"/>
    <property type="evidence" value="ECO:0007669"/>
    <property type="project" value="UniProtKB-KW"/>
</dbReference>
<dbReference type="RefSeq" id="XP_007841776.1">
    <property type="nucleotide sequence ID" value="XM_007843585.1"/>
</dbReference>
<proteinExistence type="inferred from homology"/>
<dbReference type="PANTHER" id="PTHR47582:SF1">
    <property type="entry name" value="P450, PUTATIVE (EUROFUNG)-RELATED"/>
    <property type="match status" value="1"/>
</dbReference>
<evidence type="ECO:0000313" key="8">
    <source>
        <dbReference type="EMBL" id="ETS73399.1"/>
    </source>
</evidence>
<dbReference type="InParanoid" id="W3WHZ0"/>
<evidence type="ECO:0000256" key="2">
    <source>
        <dbReference type="ARBA" id="ARBA00010617"/>
    </source>
</evidence>
<accession>W3WHZ0</accession>
<dbReference type="Proteomes" id="UP000030651">
    <property type="component" value="Unassembled WGS sequence"/>
</dbReference>
<dbReference type="KEGG" id="pfy:PFICI_15004"/>
<dbReference type="PRINTS" id="PR00465">
    <property type="entry name" value="EP450IV"/>
</dbReference>
<keyword evidence="7" id="KW-1133">Transmembrane helix</keyword>
<dbReference type="InterPro" id="IPR036396">
    <property type="entry name" value="Cyt_P450_sf"/>
</dbReference>
<reference evidence="9" key="1">
    <citation type="journal article" date="2015" name="BMC Genomics">
        <title>Genomic and transcriptomic analysis of the endophytic fungus Pestalotiopsis fici reveals its lifestyle and high potential for synthesis of natural products.</title>
        <authorList>
            <person name="Wang X."/>
            <person name="Zhang X."/>
            <person name="Liu L."/>
            <person name="Xiang M."/>
            <person name="Wang W."/>
            <person name="Sun X."/>
            <person name="Che Y."/>
            <person name="Guo L."/>
            <person name="Liu G."/>
            <person name="Guo L."/>
            <person name="Wang C."/>
            <person name="Yin W.B."/>
            <person name="Stadler M."/>
            <person name="Zhang X."/>
            <person name="Liu X."/>
        </authorList>
    </citation>
    <scope>NUCLEOTIDE SEQUENCE [LARGE SCALE GENOMIC DNA]</scope>
    <source>
        <strain evidence="9">W106-1 / CGMCC3.15140</strain>
    </source>
</reference>
<name>W3WHZ0_PESFW</name>
<evidence type="ECO:0000313" key="9">
    <source>
        <dbReference type="Proteomes" id="UP000030651"/>
    </source>
</evidence>
<evidence type="ECO:0000256" key="5">
    <source>
        <dbReference type="ARBA" id="ARBA00023033"/>
    </source>
</evidence>
<dbReference type="AlphaFoldDB" id="W3WHZ0"/>
<dbReference type="EMBL" id="KI912122">
    <property type="protein sequence ID" value="ETS73399.1"/>
    <property type="molecule type" value="Genomic_DNA"/>
</dbReference>
<dbReference type="GO" id="GO:0016705">
    <property type="term" value="F:oxidoreductase activity, acting on paired donors, with incorporation or reduction of molecular oxygen"/>
    <property type="evidence" value="ECO:0007669"/>
    <property type="project" value="InterPro"/>
</dbReference>
<keyword evidence="4 6" id="KW-0408">Iron</keyword>
<dbReference type="GO" id="GO:0005506">
    <property type="term" value="F:iron ion binding"/>
    <property type="evidence" value="ECO:0007669"/>
    <property type="project" value="InterPro"/>
</dbReference>